<protein>
    <recommendedName>
        <fullName evidence="3">Phage tail tape measure protein domain-containing protein</fullName>
    </recommendedName>
</protein>
<evidence type="ECO:0008006" key="3">
    <source>
        <dbReference type="Google" id="ProtNLM"/>
    </source>
</evidence>
<proteinExistence type="predicted"/>
<dbReference type="NCBIfam" id="TIGR01760">
    <property type="entry name" value="tape_meas_TP901"/>
    <property type="match status" value="1"/>
</dbReference>
<keyword evidence="1" id="KW-1133">Transmembrane helix</keyword>
<evidence type="ECO:0000313" key="2">
    <source>
        <dbReference type="EMBL" id="GAH03445.1"/>
    </source>
</evidence>
<dbReference type="InterPro" id="IPR010090">
    <property type="entry name" value="Phage_tape_meas"/>
</dbReference>
<dbReference type="EMBL" id="BART01027002">
    <property type="protein sequence ID" value="GAH03445.1"/>
    <property type="molecule type" value="Genomic_DNA"/>
</dbReference>
<comment type="caution">
    <text evidence="2">The sequence shown here is derived from an EMBL/GenBank/DDBJ whole genome shotgun (WGS) entry which is preliminary data.</text>
</comment>
<organism evidence="2">
    <name type="scientific">marine sediment metagenome</name>
    <dbReference type="NCBI Taxonomy" id="412755"/>
    <lineage>
        <taxon>unclassified sequences</taxon>
        <taxon>metagenomes</taxon>
        <taxon>ecological metagenomes</taxon>
    </lineage>
</organism>
<accession>X1D5B3</accession>
<keyword evidence="1" id="KW-0812">Transmembrane</keyword>
<feature type="transmembrane region" description="Helical" evidence="1">
    <location>
        <begin position="211"/>
        <end position="238"/>
    </location>
</feature>
<gene>
    <name evidence="2" type="ORF">S01H4_47981</name>
</gene>
<sequence length="248" mass="26207">LYATMTRAGIRTEETMTAINGVLIAFLKPTDEAIAAAGKFGLELNTTTLQTEGLTGVMEKLTDATAEQLAEIFPNIRGLKGMAAALGDAEGYARSYALMLESAGLTQEAFAKQSDTLNFKLDQLKSMFNVIRVTIGDALIPAVEDITEKVMGVIIKVKEWTEANKPLTESLVKWGAGVSGVMLVLGPLMMMLPGLVIALPKIVVAIKAISLAISGAVGGLALLSPQVAGAILLTLPVYDFQSSIPFLH</sequence>
<feature type="transmembrane region" description="Helical" evidence="1">
    <location>
        <begin position="174"/>
        <end position="199"/>
    </location>
</feature>
<dbReference type="AlphaFoldDB" id="X1D5B3"/>
<name>X1D5B3_9ZZZZ</name>
<reference evidence="2" key="1">
    <citation type="journal article" date="2014" name="Front. Microbiol.">
        <title>High frequency of phylogenetically diverse reductive dehalogenase-homologous genes in deep subseafloor sedimentary metagenomes.</title>
        <authorList>
            <person name="Kawai M."/>
            <person name="Futagami T."/>
            <person name="Toyoda A."/>
            <person name="Takaki Y."/>
            <person name="Nishi S."/>
            <person name="Hori S."/>
            <person name="Arai W."/>
            <person name="Tsubouchi T."/>
            <person name="Morono Y."/>
            <person name="Uchiyama I."/>
            <person name="Ito T."/>
            <person name="Fujiyama A."/>
            <person name="Inagaki F."/>
            <person name="Takami H."/>
        </authorList>
    </citation>
    <scope>NUCLEOTIDE SEQUENCE</scope>
    <source>
        <strain evidence="2">Expedition CK06-06</strain>
    </source>
</reference>
<feature type="non-terminal residue" evidence="2">
    <location>
        <position position="1"/>
    </location>
</feature>
<keyword evidence="1" id="KW-0472">Membrane</keyword>
<evidence type="ECO:0000256" key="1">
    <source>
        <dbReference type="SAM" id="Phobius"/>
    </source>
</evidence>